<dbReference type="GeneID" id="764009"/>
<dbReference type="GO" id="GO:0008047">
    <property type="term" value="F:enzyme activator activity"/>
    <property type="evidence" value="ECO:0007669"/>
    <property type="project" value="InterPro"/>
</dbReference>
<evidence type="ECO:0000313" key="5">
    <source>
        <dbReference type="Proteomes" id="UP000007110"/>
    </source>
</evidence>
<proteinExistence type="predicted"/>
<dbReference type="SUPFAM" id="SSF63707">
    <property type="entry name" value="Ganglioside M2 (gm2) activator"/>
    <property type="match status" value="1"/>
</dbReference>
<dbReference type="Pfam" id="PF02221">
    <property type="entry name" value="E1_DerP2_DerF2"/>
    <property type="match status" value="1"/>
</dbReference>
<reference evidence="4" key="2">
    <citation type="submission" date="2021-01" db="UniProtKB">
        <authorList>
            <consortium name="EnsemblMetazoa"/>
        </authorList>
    </citation>
    <scope>IDENTIFICATION</scope>
</reference>
<dbReference type="GO" id="GO:0009898">
    <property type="term" value="C:cytoplasmic side of plasma membrane"/>
    <property type="evidence" value="ECO:0000318"/>
    <property type="project" value="GO_Central"/>
</dbReference>
<evidence type="ECO:0000259" key="3">
    <source>
        <dbReference type="Pfam" id="PF02221"/>
    </source>
</evidence>
<dbReference type="KEGG" id="spu:764009"/>
<reference evidence="5" key="1">
    <citation type="submission" date="2015-02" db="EMBL/GenBank/DDBJ databases">
        <title>Genome sequencing for Strongylocentrotus purpuratus.</title>
        <authorList>
            <person name="Murali S."/>
            <person name="Liu Y."/>
            <person name="Vee V."/>
            <person name="English A."/>
            <person name="Wang M."/>
            <person name="Skinner E."/>
            <person name="Han Y."/>
            <person name="Muzny D.M."/>
            <person name="Worley K.C."/>
            <person name="Gibbs R.A."/>
        </authorList>
    </citation>
    <scope>NUCLEOTIDE SEQUENCE</scope>
</reference>
<evidence type="ECO:0000313" key="4">
    <source>
        <dbReference type="EnsemblMetazoa" id="XP_030844225"/>
    </source>
</evidence>
<feature type="chain" id="PRO_5029801425" description="MD-2-related lipid-recognition domain-containing protein" evidence="2">
    <location>
        <begin position="23"/>
        <end position="212"/>
    </location>
</feature>
<protein>
    <recommendedName>
        <fullName evidence="3">MD-2-related lipid-recognition domain-containing protein</fullName>
    </recommendedName>
</protein>
<dbReference type="OrthoDB" id="6409159at2759"/>
<dbReference type="InterPro" id="IPR028996">
    <property type="entry name" value="GM2-AP"/>
</dbReference>
<dbReference type="GO" id="GO:0006869">
    <property type="term" value="P:lipid transport"/>
    <property type="evidence" value="ECO:0000318"/>
    <property type="project" value="GO_Central"/>
</dbReference>
<keyword evidence="5" id="KW-1185">Reference proteome</keyword>
<sequence>MWFRLSLVVFLSVTVFSRSTEAIFNINLNSVRSAFTATDCGGRNAALRFNSVSVTPQPIAMPGTIRIAVNVEIVRNISQTMSAEITVSRRVDFGFLGHTWFDVTPPCPPGQQCRTDMCSIINNTVQSQGCPAEVIGNGFTCTCPPTMGSYVTRSDLPLLVEIRERDLPHQIIRDLIRGTYKIRASMYDGSGSSVGCFEARFGLVPGPNRPNP</sequence>
<name>A0A7M7P022_STRPU</name>
<keyword evidence="1 2" id="KW-0732">Signal</keyword>
<evidence type="ECO:0000256" key="2">
    <source>
        <dbReference type="SAM" id="SignalP"/>
    </source>
</evidence>
<dbReference type="AlphaFoldDB" id="A0A7M7P022"/>
<dbReference type="InParanoid" id="A0A7M7P022"/>
<dbReference type="EnsemblMetazoa" id="XM_030988365">
    <property type="protein sequence ID" value="XP_030844225"/>
    <property type="gene ID" value="LOC764009"/>
</dbReference>
<dbReference type="Gene3D" id="2.70.220.10">
    <property type="entry name" value="Ganglioside GM2 activator"/>
    <property type="match status" value="1"/>
</dbReference>
<accession>A0A7M7P022</accession>
<dbReference type="GO" id="GO:0006689">
    <property type="term" value="P:ganglioside catabolic process"/>
    <property type="evidence" value="ECO:0000318"/>
    <property type="project" value="GO_Central"/>
</dbReference>
<evidence type="ECO:0000256" key="1">
    <source>
        <dbReference type="ARBA" id="ARBA00022729"/>
    </source>
</evidence>
<dbReference type="RefSeq" id="XP_030844225.1">
    <property type="nucleotide sequence ID" value="XM_030988365.1"/>
</dbReference>
<dbReference type="PANTHER" id="PTHR17357:SF0">
    <property type="entry name" value="GANGLIOSIDE GM2 ACTIVATOR"/>
    <property type="match status" value="1"/>
</dbReference>
<dbReference type="PANTHER" id="PTHR17357">
    <property type="entry name" value="GM2 GANGLIOSIDE ACTIVATOR PROTEIN"/>
    <property type="match status" value="1"/>
</dbReference>
<organism evidence="4 5">
    <name type="scientific">Strongylocentrotus purpuratus</name>
    <name type="common">Purple sea urchin</name>
    <dbReference type="NCBI Taxonomy" id="7668"/>
    <lineage>
        <taxon>Eukaryota</taxon>
        <taxon>Metazoa</taxon>
        <taxon>Echinodermata</taxon>
        <taxon>Eleutherozoa</taxon>
        <taxon>Echinozoa</taxon>
        <taxon>Echinoidea</taxon>
        <taxon>Euechinoidea</taxon>
        <taxon>Echinacea</taxon>
        <taxon>Camarodonta</taxon>
        <taxon>Echinidea</taxon>
        <taxon>Strongylocentrotidae</taxon>
        <taxon>Strongylocentrotus</taxon>
    </lineage>
</organism>
<dbReference type="InterPro" id="IPR036846">
    <property type="entry name" value="GM2-AP_sf"/>
</dbReference>
<dbReference type="GO" id="GO:0005319">
    <property type="term" value="F:lipid transporter activity"/>
    <property type="evidence" value="ECO:0000318"/>
    <property type="project" value="GO_Central"/>
</dbReference>
<feature type="signal peptide" evidence="2">
    <location>
        <begin position="1"/>
        <end position="22"/>
    </location>
</feature>
<feature type="domain" description="MD-2-related lipid-recognition" evidence="3">
    <location>
        <begin position="35"/>
        <end position="200"/>
    </location>
</feature>
<dbReference type="Proteomes" id="UP000007110">
    <property type="component" value="Unassembled WGS sequence"/>
</dbReference>
<dbReference type="OMA" id="FDVTPPC"/>
<dbReference type="InterPro" id="IPR003172">
    <property type="entry name" value="ML_dom"/>
</dbReference>